<dbReference type="InterPro" id="IPR023395">
    <property type="entry name" value="MCP_dom_sf"/>
</dbReference>
<evidence type="ECO:0000313" key="10">
    <source>
        <dbReference type="EMBL" id="KNC83643.1"/>
    </source>
</evidence>
<feature type="repeat" description="Solcar" evidence="8">
    <location>
        <begin position="111"/>
        <end position="195"/>
    </location>
</feature>
<dbReference type="InterPro" id="IPR018108">
    <property type="entry name" value="MCP_transmembrane"/>
</dbReference>
<evidence type="ECO:0000256" key="6">
    <source>
        <dbReference type="ARBA" id="ARBA00023128"/>
    </source>
</evidence>
<dbReference type="GeneID" id="25904608"/>
<accession>A0A0L0G604</accession>
<dbReference type="eggNOG" id="KOG0760">
    <property type="taxonomic scope" value="Eukaryota"/>
</dbReference>
<dbReference type="AlphaFoldDB" id="A0A0L0G604"/>
<feature type="repeat" description="Solcar" evidence="8">
    <location>
        <begin position="13"/>
        <end position="101"/>
    </location>
</feature>
<dbReference type="GO" id="GO:0015093">
    <property type="term" value="F:ferrous iron transmembrane transporter activity"/>
    <property type="evidence" value="ECO:0007669"/>
    <property type="project" value="TreeGrafter"/>
</dbReference>
<organism evidence="10 11">
    <name type="scientific">Sphaeroforma arctica JP610</name>
    <dbReference type="NCBI Taxonomy" id="667725"/>
    <lineage>
        <taxon>Eukaryota</taxon>
        <taxon>Ichthyosporea</taxon>
        <taxon>Ichthyophonida</taxon>
        <taxon>Sphaeroforma</taxon>
    </lineage>
</organism>
<evidence type="ECO:0000256" key="5">
    <source>
        <dbReference type="ARBA" id="ARBA00022989"/>
    </source>
</evidence>
<evidence type="ECO:0000256" key="3">
    <source>
        <dbReference type="ARBA" id="ARBA00022448"/>
    </source>
</evidence>
<gene>
    <name evidence="10" type="ORF">SARC_04104</name>
</gene>
<dbReference type="OrthoDB" id="43906at2759"/>
<dbReference type="PANTHER" id="PTHR45758">
    <property type="entry name" value="MITOFERRIN-1-RELATED"/>
    <property type="match status" value="1"/>
</dbReference>
<dbReference type="RefSeq" id="XP_014157545.1">
    <property type="nucleotide sequence ID" value="XM_014302070.1"/>
</dbReference>
<evidence type="ECO:0000256" key="4">
    <source>
        <dbReference type="ARBA" id="ARBA00022692"/>
    </source>
</evidence>
<evidence type="ECO:0000256" key="8">
    <source>
        <dbReference type="PROSITE-ProRule" id="PRU00282"/>
    </source>
</evidence>
<name>A0A0L0G604_9EUKA</name>
<dbReference type="SUPFAM" id="SSF103506">
    <property type="entry name" value="Mitochondrial carrier"/>
    <property type="match status" value="1"/>
</dbReference>
<dbReference type="FunFam" id="1.50.40.10:FF:000029">
    <property type="entry name" value="Solute carrier family 25 member 28"/>
    <property type="match status" value="1"/>
</dbReference>
<dbReference type="Gene3D" id="1.50.40.10">
    <property type="entry name" value="Mitochondrial carrier domain"/>
    <property type="match status" value="2"/>
</dbReference>
<evidence type="ECO:0008006" key="12">
    <source>
        <dbReference type="Google" id="ProtNLM"/>
    </source>
</evidence>
<evidence type="ECO:0000256" key="1">
    <source>
        <dbReference type="ARBA" id="ARBA00004225"/>
    </source>
</evidence>
<dbReference type="STRING" id="667725.A0A0L0G604"/>
<evidence type="ECO:0000256" key="7">
    <source>
        <dbReference type="ARBA" id="ARBA00023136"/>
    </source>
</evidence>
<sequence>MEPGEEYEYLPTSNLHIHMAAGAMAGVMEHCTVYPIDSIKTKMQSLNPTAKGLYNSFGGAIRSIRNSKGLLSTFKGVNAVALGAGPAHAIYFGSYEMVKTTISNYTGKPDTNPMVGVPAGLAATFLHDSFMTPFEMIKQRLQMHSSPYTSASHVFREVWKQEGPRAFYRSLPTQLSMNVPFQVIHFSAYENIRHLINPDDTYNPLSHVVAGGSAGAMAAAVTTPLDVLKTTLNTQESRFEHQGRATQGMWNAARDVYALHGYKGFLRGVQARMLFHIPSTAICWSVYEFFKHTMKTFNLEDLEMLITPDQSESMQSESMTSVGSVVASEMHAKSEAPSGWA</sequence>
<evidence type="ECO:0000313" key="11">
    <source>
        <dbReference type="Proteomes" id="UP000054560"/>
    </source>
</evidence>
<evidence type="ECO:0000256" key="9">
    <source>
        <dbReference type="RuleBase" id="RU000488"/>
    </source>
</evidence>
<keyword evidence="4 8" id="KW-0812">Transmembrane</keyword>
<keyword evidence="3 9" id="KW-0813">Transport</keyword>
<dbReference type="Pfam" id="PF00153">
    <property type="entry name" value="Mito_carr"/>
    <property type="match status" value="3"/>
</dbReference>
<dbReference type="PANTHER" id="PTHR45758:SF4">
    <property type="entry name" value="MITOFERRIN-1"/>
    <property type="match status" value="1"/>
</dbReference>
<protein>
    <recommendedName>
        <fullName evidence="12">Mitoferrin-1</fullName>
    </recommendedName>
</protein>
<keyword evidence="7 8" id="KW-0472">Membrane</keyword>
<comment type="subcellular location">
    <subcellularLocation>
        <location evidence="1">Mitochondrion membrane</location>
        <topology evidence="1">Multi-pass membrane protein</topology>
    </subcellularLocation>
</comment>
<dbReference type="EMBL" id="KQ241818">
    <property type="protein sequence ID" value="KNC83643.1"/>
    <property type="molecule type" value="Genomic_DNA"/>
</dbReference>
<proteinExistence type="inferred from homology"/>
<keyword evidence="6" id="KW-0496">Mitochondrion</keyword>
<reference evidence="10 11" key="1">
    <citation type="submission" date="2011-02" db="EMBL/GenBank/DDBJ databases">
        <title>The Genome Sequence of Sphaeroforma arctica JP610.</title>
        <authorList>
            <consortium name="The Broad Institute Genome Sequencing Platform"/>
            <person name="Russ C."/>
            <person name="Cuomo C."/>
            <person name="Young S.K."/>
            <person name="Zeng Q."/>
            <person name="Gargeya S."/>
            <person name="Alvarado L."/>
            <person name="Berlin A."/>
            <person name="Chapman S.B."/>
            <person name="Chen Z."/>
            <person name="Freedman E."/>
            <person name="Gellesch M."/>
            <person name="Goldberg J."/>
            <person name="Griggs A."/>
            <person name="Gujja S."/>
            <person name="Heilman E."/>
            <person name="Heiman D."/>
            <person name="Howarth C."/>
            <person name="Mehta T."/>
            <person name="Neiman D."/>
            <person name="Pearson M."/>
            <person name="Roberts A."/>
            <person name="Saif S."/>
            <person name="Shea T."/>
            <person name="Shenoy N."/>
            <person name="Sisk P."/>
            <person name="Stolte C."/>
            <person name="Sykes S."/>
            <person name="White J."/>
            <person name="Yandava C."/>
            <person name="Burger G."/>
            <person name="Gray M.W."/>
            <person name="Holland P.W.H."/>
            <person name="King N."/>
            <person name="Lang F.B.F."/>
            <person name="Roger A.J."/>
            <person name="Ruiz-Trillo I."/>
            <person name="Haas B."/>
            <person name="Nusbaum C."/>
            <person name="Birren B."/>
        </authorList>
    </citation>
    <scope>NUCLEOTIDE SEQUENCE [LARGE SCALE GENOMIC DNA]</scope>
    <source>
        <strain evidence="10 11">JP610</strain>
    </source>
</reference>
<dbReference type="GO" id="GO:0031966">
    <property type="term" value="C:mitochondrial membrane"/>
    <property type="evidence" value="ECO:0007669"/>
    <property type="project" value="UniProtKB-SubCell"/>
</dbReference>
<evidence type="ECO:0000256" key="2">
    <source>
        <dbReference type="ARBA" id="ARBA00006375"/>
    </source>
</evidence>
<dbReference type="GO" id="GO:0048250">
    <property type="term" value="P:iron import into the mitochondrion"/>
    <property type="evidence" value="ECO:0007669"/>
    <property type="project" value="TreeGrafter"/>
</dbReference>
<dbReference type="Proteomes" id="UP000054560">
    <property type="component" value="Unassembled WGS sequence"/>
</dbReference>
<dbReference type="PROSITE" id="PS50920">
    <property type="entry name" value="SOLCAR"/>
    <property type="match status" value="3"/>
</dbReference>
<comment type="similarity">
    <text evidence="2 9">Belongs to the mitochondrial carrier (TC 2.A.29) family.</text>
</comment>
<feature type="repeat" description="Solcar" evidence="8">
    <location>
        <begin position="202"/>
        <end position="293"/>
    </location>
</feature>
<keyword evidence="5" id="KW-1133">Transmembrane helix</keyword>
<keyword evidence="11" id="KW-1185">Reference proteome</keyword>